<dbReference type="CDD" id="cd07432">
    <property type="entry name" value="PHP_HisPPase"/>
    <property type="match status" value="1"/>
</dbReference>
<accession>A0ABY4B1D7</accession>
<name>A0ABY4B1D7_9MICO</name>
<organism evidence="3 4">
    <name type="scientific">Agromyces soli</name>
    <dbReference type="NCBI Taxonomy" id="659012"/>
    <lineage>
        <taxon>Bacteria</taxon>
        <taxon>Bacillati</taxon>
        <taxon>Actinomycetota</taxon>
        <taxon>Actinomycetes</taxon>
        <taxon>Micrococcales</taxon>
        <taxon>Microbacteriaceae</taxon>
        <taxon>Agromyces</taxon>
    </lineage>
</organism>
<reference evidence="3 4" key="1">
    <citation type="submission" date="2022-03" db="EMBL/GenBank/DDBJ databases">
        <title>Agromyces sp. isolated from the gut of P. brevitarsis seulensis larvae.</title>
        <authorList>
            <person name="Won M."/>
            <person name="Kwon S.-W."/>
        </authorList>
    </citation>
    <scope>NUCLEOTIDE SEQUENCE [LARGE SCALE GENOMIC DNA]</scope>
    <source>
        <strain evidence="3 4">KACC 16215</strain>
    </source>
</reference>
<evidence type="ECO:0000256" key="1">
    <source>
        <dbReference type="SAM" id="MobiDB-lite"/>
    </source>
</evidence>
<evidence type="ECO:0000313" key="3">
    <source>
        <dbReference type="EMBL" id="UOE27888.1"/>
    </source>
</evidence>
<sequence length="494" mass="53280">MTAPSADRTGTVLLDVADVLRQPLPGEYLDRVVEVPAGTGELRVELDYDKVTDRFQLYAALIDPDGVFRGHVQCPGGPGPRELRFAVGERHASPGAIAGPIPAGAWTLRIDLDRFRENGPYALRLIAVPGEPDAPAPDAEGRPEASAAPASAVPGSGAEPASGPAWLRGELHCHSVHSDGRDGVDAIVAEARHRGFDFLALSDHFTWSHWGPLAEAATAAGGPIVLPSIEVTTHRGHGNAHGLREWVDVYVDGPERGAGELVREVHAQGGLFGVNHPFSGQQAWRRADVPWAEVDLLEVVNQGQDANNDAAIGLWDRLLAEGHDIAPVAGTDCHELGDPAQRLGQVVTAVRVAERSAEGLLDGLRRAATVVTRGAELELRLRSEGREAGLGEHLELGAGPVELEIDFRIDVPCALFVLRDGLMWFQGDVEPDESRLVVLDEEPVAAAYRVELHRRSDDPRHWASAWRSHESFEALTSFVRTVHRTTSHTHEGES</sequence>
<dbReference type="InterPro" id="IPR003141">
    <property type="entry name" value="Pol/His_phosphatase_N"/>
</dbReference>
<feature type="region of interest" description="Disordered" evidence="1">
    <location>
        <begin position="132"/>
        <end position="165"/>
    </location>
</feature>
<feature type="domain" description="Polymerase/histidinol phosphatase N-terminal" evidence="2">
    <location>
        <begin position="169"/>
        <end position="235"/>
    </location>
</feature>
<gene>
    <name evidence="3" type="ORF">MTP13_08970</name>
</gene>
<dbReference type="PANTHER" id="PTHR42924">
    <property type="entry name" value="EXONUCLEASE"/>
    <property type="match status" value="1"/>
</dbReference>
<dbReference type="NCBIfam" id="NF038032">
    <property type="entry name" value="CehA_McbA_metalo"/>
    <property type="match status" value="1"/>
</dbReference>
<dbReference type="EMBL" id="CP094533">
    <property type="protein sequence ID" value="UOE27888.1"/>
    <property type="molecule type" value="Genomic_DNA"/>
</dbReference>
<dbReference type="InterPro" id="IPR052018">
    <property type="entry name" value="PHP_domain"/>
</dbReference>
<evidence type="ECO:0000259" key="2">
    <source>
        <dbReference type="SMART" id="SM00481"/>
    </source>
</evidence>
<keyword evidence="4" id="KW-1185">Reference proteome</keyword>
<protein>
    <submittedName>
        <fullName evidence="3">CehA/McbA family metallohydrolase</fullName>
    </submittedName>
</protein>
<dbReference type="PANTHER" id="PTHR42924:SF3">
    <property type="entry name" value="POLYMERASE_HISTIDINOL PHOSPHATASE N-TERMINAL DOMAIN-CONTAINING PROTEIN"/>
    <property type="match status" value="1"/>
</dbReference>
<dbReference type="RefSeq" id="WP_243570743.1">
    <property type="nucleotide sequence ID" value="NZ_BAAARD010000001.1"/>
</dbReference>
<dbReference type="Proteomes" id="UP000831304">
    <property type="component" value="Chromosome"/>
</dbReference>
<dbReference type="InterPro" id="IPR016195">
    <property type="entry name" value="Pol/histidinol_Pase-like"/>
</dbReference>
<proteinExistence type="predicted"/>
<dbReference type="Gene3D" id="3.20.20.140">
    <property type="entry name" value="Metal-dependent hydrolases"/>
    <property type="match status" value="1"/>
</dbReference>
<dbReference type="SUPFAM" id="SSF89550">
    <property type="entry name" value="PHP domain-like"/>
    <property type="match status" value="1"/>
</dbReference>
<dbReference type="SMART" id="SM00481">
    <property type="entry name" value="POLIIIAc"/>
    <property type="match status" value="1"/>
</dbReference>
<evidence type="ECO:0000313" key="4">
    <source>
        <dbReference type="Proteomes" id="UP000831304"/>
    </source>
</evidence>